<dbReference type="Gene3D" id="1.10.1740.10">
    <property type="match status" value="1"/>
</dbReference>
<organism evidence="8 9">
    <name type="scientific">Rubellimicrobium aerolatum</name>
    <dbReference type="NCBI Taxonomy" id="490979"/>
    <lineage>
        <taxon>Bacteria</taxon>
        <taxon>Pseudomonadati</taxon>
        <taxon>Pseudomonadota</taxon>
        <taxon>Alphaproteobacteria</taxon>
        <taxon>Rhodobacterales</taxon>
        <taxon>Roseobacteraceae</taxon>
        <taxon>Rubellimicrobium</taxon>
    </lineage>
</organism>
<dbReference type="RefSeq" id="WP_342454121.1">
    <property type="nucleotide sequence ID" value="NZ_JAGGJP010000002.1"/>
</dbReference>
<comment type="similarity">
    <text evidence="1">Belongs to the sigma-70 factor family. ECF subfamily.</text>
</comment>
<sequence>MTLQPARSLSPDPGPSAGGLSDFEREVLDLRPALCAFARRLQRQEADREDLVQDTILKALAARGRFREGTNLKAWLFTIMRNSFNTRWRRSRRETLPGPETIALEAVTPATQATDLWAREAFACLLRDLTPAHRDILILIPVMGLGYEEAAEVCGCSVGTIKSRLNRARLALAALVDGDPA</sequence>
<dbReference type="Pfam" id="PF04542">
    <property type="entry name" value="Sigma70_r2"/>
    <property type="match status" value="1"/>
</dbReference>
<dbReference type="InterPro" id="IPR039425">
    <property type="entry name" value="RNA_pol_sigma-70-like"/>
</dbReference>
<dbReference type="InterPro" id="IPR013249">
    <property type="entry name" value="RNA_pol_sigma70_r4_t2"/>
</dbReference>
<evidence type="ECO:0000313" key="8">
    <source>
        <dbReference type="EMBL" id="MFC5565513.1"/>
    </source>
</evidence>
<name>A0ABW0S9C2_9RHOB</name>
<dbReference type="InterPro" id="IPR013325">
    <property type="entry name" value="RNA_pol_sigma_r2"/>
</dbReference>
<protein>
    <submittedName>
        <fullName evidence="8">Sigma-70 family RNA polymerase sigma factor</fullName>
    </submittedName>
</protein>
<reference evidence="9" key="1">
    <citation type="journal article" date="2019" name="Int. J. Syst. Evol. Microbiol.">
        <title>The Global Catalogue of Microorganisms (GCM) 10K type strain sequencing project: providing services to taxonomists for standard genome sequencing and annotation.</title>
        <authorList>
            <consortium name="The Broad Institute Genomics Platform"/>
            <consortium name="The Broad Institute Genome Sequencing Center for Infectious Disease"/>
            <person name="Wu L."/>
            <person name="Ma J."/>
        </authorList>
    </citation>
    <scope>NUCLEOTIDE SEQUENCE [LARGE SCALE GENOMIC DNA]</scope>
    <source>
        <strain evidence="9">KACC 11588</strain>
    </source>
</reference>
<keyword evidence="3" id="KW-0731">Sigma factor</keyword>
<gene>
    <name evidence="8" type="ORF">ACFPOC_03670</name>
</gene>
<keyword evidence="9" id="KW-1185">Reference proteome</keyword>
<feature type="region of interest" description="Disordered" evidence="5">
    <location>
        <begin position="1"/>
        <end position="21"/>
    </location>
</feature>
<evidence type="ECO:0000256" key="5">
    <source>
        <dbReference type="SAM" id="MobiDB-lite"/>
    </source>
</evidence>
<dbReference type="InterPro" id="IPR036388">
    <property type="entry name" value="WH-like_DNA-bd_sf"/>
</dbReference>
<dbReference type="SUPFAM" id="SSF88946">
    <property type="entry name" value="Sigma2 domain of RNA polymerase sigma factors"/>
    <property type="match status" value="1"/>
</dbReference>
<dbReference type="EMBL" id="JBHSNA010000002">
    <property type="protein sequence ID" value="MFC5565513.1"/>
    <property type="molecule type" value="Genomic_DNA"/>
</dbReference>
<feature type="domain" description="RNA polymerase sigma factor 70 region 4 type 2" evidence="7">
    <location>
        <begin position="120"/>
        <end position="172"/>
    </location>
</feature>
<dbReference type="Gene3D" id="1.10.10.10">
    <property type="entry name" value="Winged helix-like DNA-binding domain superfamily/Winged helix DNA-binding domain"/>
    <property type="match status" value="1"/>
</dbReference>
<dbReference type="InterPro" id="IPR007627">
    <property type="entry name" value="RNA_pol_sigma70_r2"/>
</dbReference>
<accession>A0ABW0S9C2</accession>
<dbReference type="CDD" id="cd06171">
    <property type="entry name" value="Sigma70_r4"/>
    <property type="match status" value="1"/>
</dbReference>
<dbReference type="SUPFAM" id="SSF88659">
    <property type="entry name" value="Sigma3 and sigma4 domains of RNA polymerase sigma factors"/>
    <property type="match status" value="1"/>
</dbReference>
<proteinExistence type="inferred from homology"/>
<keyword evidence="4" id="KW-0804">Transcription</keyword>
<dbReference type="PANTHER" id="PTHR43133">
    <property type="entry name" value="RNA POLYMERASE ECF-TYPE SIGMA FACTO"/>
    <property type="match status" value="1"/>
</dbReference>
<evidence type="ECO:0000256" key="1">
    <source>
        <dbReference type="ARBA" id="ARBA00010641"/>
    </source>
</evidence>
<dbReference type="InterPro" id="IPR013324">
    <property type="entry name" value="RNA_pol_sigma_r3/r4-like"/>
</dbReference>
<dbReference type="NCBIfam" id="TIGR02937">
    <property type="entry name" value="sigma70-ECF"/>
    <property type="match status" value="1"/>
</dbReference>
<evidence type="ECO:0000259" key="6">
    <source>
        <dbReference type="Pfam" id="PF04542"/>
    </source>
</evidence>
<evidence type="ECO:0000313" key="9">
    <source>
        <dbReference type="Proteomes" id="UP001596056"/>
    </source>
</evidence>
<feature type="domain" description="RNA polymerase sigma-70 region 2" evidence="6">
    <location>
        <begin position="29"/>
        <end position="93"/>
    </location>
</feature>
<evidence type="ECO:0000256" key="3">
    <source>
        <dbReference type="ARBA" id="ARBA00023082"/>
    </source>
</evidence>
<evidence type="ECO:0000256" key="2">
    <source>
        <dbReference type="ARBA" id="ARBA00023015"/>
    </source>
</evidence>
<keyword evidence="2" id="KW-0805">Transcription regulation</keyword>
<dbReference type="Pfam" id="PF08281">
    <property type="entry name" value="Sigma70_r4_2"/>
    <property type="match status" value="1"/>
</dbReference>
<dbReference type="InterPro" id="IPR014284">
    <property type="entry name" value="RNA_pol_sigma-70_dom"/>
</dbReference>
<evidence type="ECO:0000259" key="7">
    <source>
        <dbReference type="Pfam" id="PF08281"/>
    </source>
</evidence>
<comment type="caution">
    <text evidence="8">The sequence shown here is derived from an EMBL/GenBank/DDBJ whole genome shotgun (WGS) entry which is preliminary data.</text>
</comment>
<dbReference type="PANTHER" id="PTHR43133:SF25">
    <property type="entry name" value="RNA POLYMERASE SIGMA FACTOR RFAY-RELATED"/>
    <property type="match status" value="1"/>
</dbReference>
<dbReference type="Proteomes" id="UP001596056">
    <property type="component" value="Unassembled WGS sequence"/>
</dbReference>
<evidence type="ECO:0000256" key="4">
    <source>
        <dbReference type="ARBA" id="ARBA00023163"/>
    </source>
</evidence>